<dbReference type="InterPro" id="IPR017900">
    <property type="entry name" value="4Fe4S_Fe_S_CS"/>
</dbReference>
<reference evidence="9 10" key="1">
    <citation type="journal article" date="2021" name="Front. Microbiol.">
        <title>Aerobic Denitrification and Heterotrophic Sulfur Oxidation in the Genus Halomonas Revealed by Six Novel Species Characterizations and Genome-Based Analysis.</title>
        <authorList>
            <person name="Wang L."/>
            <person name="Shao Z."/>
        </authorList>
    </citation>
    <scope>NUCLEOTIDE SEQUENCE [LARGE SCALE GENOMIC DNA]</scope>
    <source>
        <strain evidence="9 10">MCCC 1A11081</strain>
    </source>
</reference>
<keyword evidence="2" id="KW-0285">Flavoprotein</keyword>
<dbReference type="Proteomes" id="UP001320168">
    <property type="component" value="Unassembled WGS sequence"/>
</dbReference>
<comment type="cofactor">
    <cofactor evidence="1">
        <name>FAD</name>
        <dbReference type="ChEBI" id="CHEBI:57692"/>
    </cofactor>
</comment>
<dbReference type="InterPro" id="IPR004113">
    <property type="entry name" value="FAD-bd_oxidored_4_C"/>
</dbReference>
<dbReference type="SUPFAM" id="SSF55103">
    <property type="entry name" value="FAD-linked oxidases, C-terminal domain"/>
    <property type="match status" value="1"/>
</dbReference>
<evidence type="ECO:0000313" key="9">
    <source>
        <dbReference type="EMBL" id="MCE8003367.1"/>
    </source>
</evidence>
<sequence length="1005" mass="110413">MTSLTGKNVSSDARVKPETELAARLSREIEGQVLFDRASRGRYSTDASIYQVMPVGVVIPRHQRDMTTVLEAARDARVAILARGAGTSQCGQTVGEALVIDTTRWLNQVVDFDAEARTVVVEPGIVLDHLNAWLKPHGLWYPVDVSTSAQCTIGGMTGNNSCGSRSIRYGNMVHNVLGVDAWLADGSEGHFGFVDELPERGPLRALAERVKAIASGVAPEIREHFPKVLRRVGGYNLDLFDCQNPKPYDPDGRVNLAHLLVGSEGTLGVSRRITLRLSPLPEHKVLGVINFPTFYQAMEFTQHIVTLDPTAVELVDRTMIDLSLENPAFRPVIEKALIGQPQAVLLVEFAGQDRATQLASLKRLTELMADLGLPGSVVEMPEPAEQAALWNVRKAGLNIMMSMKGDGKPVSFIEDCAVPLEHLAEYTDKLTEVFHRHGTEGTWYAHASVGTLHVRPILDMRRGGAEKMREIAEQASVLVREYKGAYSGEHGDGLCRGEWVAWQFGETLNDAFRAVKSAFDPSYLLNPGKIVDTPKMDDERFFRFPSRYQRIPLTPLFDWSAWNVTRDPLTGALGEPGSAGDATHGLAMAVEMCNNNGHCRKFDAGTMCPSYRITKDEQHLTRGRANTLRLVLSGQLGEAGLAGDEVKEALDLCVSCKGCKRDCPTGVDMAKFKIEARAARAKVKGLALRDRLVGEMPRYAPWARKFARLLDAVERLEFLSRPLKKTLGLAPERRFPAFTGDFLGESHPSATSSAQGPADQATREVVLFVDTFNNYMESDNARAAKQVLEAAGYRVHLNVKPGERPLCCGRTYLSSGQFDKARAEAKRSLEALMPFVERGVAIVGLEPSCLLSLRDEFLQYGFGDEARALAESAFLFEEFLVRAREVGELPLELKPLPGRALLHGHCHQKAFDALRPVEQVLGWIPQLEVETIQSSCCGMAGSFGYEAEHYEASLKMAELSLLPAIREAEEGAVLVADGTSCRHQIRDGSGREAIHVARLLVQALA</sequence>
<dbReference type="SUPFAM" id="SSF56176">
    <property type="entry name" value="FAD-binding/transporter-associated domain-like"/>
    <property type="match status" value="1"/>
</dbReference>
<evidence type="ECO:0000256" key="6">
    <source>
        <dbReference type="ARBA" id="ARBA00023004"/>
    </source>
</evidence>
<comment type="caution">
    <text evidence="9">The sequence shown here is derived from an EMBL/GenBank/DDBJ whole genome shotgun (WGS) entry which is preliminary data.</text>
</comment>
<keyword evidence="6" id="KW-0408">Iron</keyword>
<organism evidence="9 10">
    <name type="scientific">Billgrantia ethanolica</name>
    <dbReference type="NCBI Taxonomy" id="2733486"/>
    <lineage>
        <taxon>Bacteria</taxon>
        <taxon>Pseudomonadati</taxon>
        <taxon>Pseudomonadota</taxon>
        <taxon>Gammaproteobacteria</taxon>
        <taxon>Oceanospirillales</taxon>
        <taxon>Halomonadaceae</taxon>
        <taxon>Billgrantia</taxon>
    </lineage>
</organism>
<dbReference type="InterPro" id="IPR017896">
    <property type="entry name" value="4Fe4S_Fe-S-bd"/>
</dbReference>
<protein>
    <submittedName>
        <fullName evidence="9">FAD-binding protein</fullName>
    </submittedName>
</protein>
<dbReference type="PROSITE" id="PS00198">
    <property type="entry name" value="4FE4S_FER_1"/>
    <property type="match status" value="1"/>
</dbReference>
<dbReference type="InterPro" id="IPR006094">
    <property type="entry name" value="Oxid_FAD_bind_N"/>
</dbReference>
<dbReference type="Gene3D" id="1.10.1060.10">
    <property type="entry name" value="Alpha-helical ferredoxin"/>
    <property type="match status" value="1"/>
</dbReference>
<dbReference type="PANTHER" id="PTHR11748:SF119">
    <property type="entry name" value="D-2-HYDROXYGLUTARATE DEHYDROGENASE"/>
    <property type="match status" value="1"/>
</dbReference>
<accession>A0ABS9A498</accession>
<gene>
    <name evidence="9" type="ORF">HOP53_11015</name>
</gene>
<evidence type="ECO:0000256" key="1">
    <source>
        <dbReference type="ARBA" id="ARBA00001974"/>
    </source>
</evidence>
<dbReference type="PROSITE" id="PS51387">
    <property type="entry name" value="FAD_PCMH"/>
    <property type="match status" value="1"/>
</dbReference>
<evidence type="ECO:0000256" key="7">
    <source>
        <dbReference type="ARBA" id="ARBA00023014"/>
    </source>
</evidence>
<dbReference type="Gene3D" id="3.30.70.2740">
    <property type="match status" value="1"/>
</dbReference>
<keyword evidence="10" id="KW-1185">Reference proteome</keyword>
<keyword evidence="3" id="KW-0479">Metal-binding</keyword>
<dbReference type="Gene3D" id="3.30.465.10">
    <property type="match status" value="1"/>
</dbReference>
<evidence type="ECO:0000313" key="10">
    <source>
        <dbReference type="Proteomes" id="UP001320168"/>
    </source>
</evidence>
<dbReference type="Gene3D" id="1.10.45.10">
    <property type="entry name" value="Vanillyl-alcohol Oxidase, Chain A, domain 4"/>
    <property type="match status" value="1"/>
</dbReference>
<evidence type="ECO:0000256" key="3">
    <source>
        <dbReference type="ARBA" id="ARBA00022723"/>
    </source>
</evidence>
<dbReference type="SUPFAM" id="SSF46548">
    <property type="entry name" value="alpha-helical ferredoxin"/>
    <property type="match status" value="1"/>
</dbReference>
<evidence type="ECO:0000259" key="8">
    <source>
        <dbReference type="PROSITE" id="PS51387"/>
    </source>
</evidence>
<dbReference type="Pfam" id="PF13183">
    <property type="entry name" value="Fer4_8"/>
    <property type="match status" value="1"/>
</dbReference>
<evidence type="ECO:0000256" key="2">
    <source>
        <dbReference type="ARBA" id="ARBA00022630"/>
    </source>
</evidence>
<feature type="domain" description="FAD-binding PCMH-type" evidence="8">
    <location>
        <begin position="50"/>
        <end position="280"/>
    </location>
</feature>
<evidence type="ECO:0000256" key="4">
    <source>
        <dbReference type="ARBA" id="ARBA00022827"/>
    </source>
</evidence>
<keyword evidence="4" id="KW-0274">FAD</keyword>
<dbReference type="InterPro" id="IPR004017">
    <property type="entry name" value="Cys_rich_dom"/>
</dbReference>
<dbReference type="InterPro" id="IPR016166">
    <property type="entry name" value="FAD-bd_PCMH"/>
</dbReference>
<dbReference type="InterPro" id="IPR016164">
    <property type="entry name" value="FAD-linked_Oxase-like_C"/>
</dbReference>
<keyword evidence="5" id="KW-0560">Oxidoreductase</keyword>
<dbReference type="Pfam" id="PF02913">
    <property type="entry name" value="FAD-oxidase_C"/>
    <property type="match status" value="1"/>
</dbReference>
<dbReference type="Pfam" id="PF01565">
    <property type="entry name" value="FAD_binding_4"/>
    <property type="match status" value="1"/>
</dbReference>
<dbReference type="RefSeq" id="WP_234270084.1">
    <property type="nucleotide sequence ID" value="NZ_JABFTX010000002.1"/>
</dbReference>
<name>A0ABS9A498_9GAMM</name>
<keyword evidence="7" id="KW-0411">Iron-sulfur</keyword>
<dbReference type="Pfam" id="PF02754">
    <property type="entry name" value="CCG"/>
    <property type="match status" value="1"/>
</dbReference>
<dbReference type="InterPro" id="IPR036318">
    <property type="entry name" value="FAD-bd_PCMH-like_sf"/>
</dbReference>
<dbReference type="InterPro" id="IPR016171">
    <property type="entry name" value="Vanillyl_alc_oxidase_C-sub2"/>
</dbReference>
<proteinExistence type="predicted"/>
<dbReference type="InterPro" id="IPR009051">
    <property type="entry name" value="Helical_ferredxn"/>
</dbReference>
<dbReference type="EMBL" id="JABFTX010000002">
    <property type="protein sequence ID" value="MCE8003367.1"/>
    <property type="molecule type" value="Genomic_DNA"/>
</dbReference>
<dbReference type="InterPro" id="IPR016169">
    <property type="entry name" value="FAD-bd_PCMH_sub2"/>
</dbReference>
<evidence type="ECO:0000256" key="5">
    <source>
        <dbReference type="ARBA" id="ARBA00023002"/>
    </source>
</evidence>
<dbReference type="PANTHER" id="PTHR11748">
    <property type="entry name" value="D-LACTATE DEHYDROGENASE"/>
    <property type="match status" value="1"/>
</dbReference>